<evidence type="ECO:0000313" key="2">
    <source>
        <dbReference type="Proteomes" id="UP000550707"/>
    </source>
</evidence>
<comment type="caution">
    <text evidence="1">The sequence shown here is derived from an EMBL/GenBank/DDBJ whole genome shotgun (WGS) entry which is preliminary data.</text>
</comment>
<dbReference type="AlphaFoldDB" id="A0A7J8EEM4"/>
<dbReference type="EMBL" id="JACASF010000014">
    <property type="protein sequence ID" value="KAF6433853.1"/>
    <property type="molecule type" value="Genomic_DNA"/>
</dbReference>
<accession>A0A7J8EEM4</accession>
<name>A0A7J8EEM4_MOLMO</name>
<reference evidence="1 2" key="1">
    <citation type="journal article" date="2020" name="Nature">
        <title>Six reference-quality genomes reveal evolution of bat adaptations.</title>
        <authorList>
            <person name="Jebb D."/>
            <person name="Huang Z."/>
            <person name="Pippel M."/>
            <person name="Hughes G.M."/>
            <person name="Lavrichenko K."/>
            <person name="Devanna P."/>
            <person name="Winkler S."/>
            <person name="Jermiin L.S."/>
            <person name="Skirmuntt E.C."/>
            <person name="Katzourakis A."/>
            <person name="Burkitt-Gray L."/>
            <person name="Ray D.A."/>
            <person name="Sullivan K.A.M."/>
            <person name="Roscito J.G."/>
            <person name="Kirilenko B.M."/>
            <person name="Davalos L.M."/>
            <person name="Corthals A.P."/>
            <person name="Power M.L."/>
            <person name="Jones G."/>
            <person name="Ransome R.D."/>
            <person name="Dechmann D.K.N."/>
            <person name="Locatelli A.G."/>
            <person name="Puechmaille S.J."/>
            <person name="Fedrigo O."/>
            <person name="Jarvis E.D."/>
            <person name="Hiller M."/>
            <person name="Vernes S.C."/>
            <person name="Myers E.W."/>
            <person name="Teeling E.C."/>
        </authorList>
    </citation>
    <scope>NUCLEOTIDE SEQUENCE [LARGE SCALE GENOMIC DNA]</scope>
    <source>
        <strain evidence="1">MMolMol1</strain>
        <tissue evidence="1">Muscle</tissue>
    </source>
</reference>
<proteinExistence type="predicted"/>
<dbReference type="Proteomes" id="UP000550707">
    <property type="component" value="Unassembled WGS sequence"/>
</dbReference>
<organism evidence="1 2">
    <name type="scientific">Molossus molossus</name>
    <name type="common">Pallas' mastiff bat</name>
    <name type="synonym">Vespertilio molossus</name>
    <dbReference type="NCBI Taxonomy" id="27622"/>
    <lineage>
        <taxon>Eukaryota</taxon>
        <taxon>Metazoa</taxon>
        <taxon>Chordata</taxon>
        <taxon>Craniata</taxon>
        <taxon>Vertebrata</taxon>
        <taxon>Euteleostomi</taxon>
        <taxon>Mammalia</taxon>
        <taxon>Eutheria</taxon>
        <taxon>Laurasiatheria</taxon>
        <taxon>Chiroptera</taxon>
        <taxon>Yangochiroptera</taxon>
        <taxon>Molossidae</taxon>
        <taxon>Molossus</taxon>
    </lineage>
</organism>
<protein>
    <submittedName>
        <fullName evidence="1">Uncharacterized protein</fullName>
    </submittedName>
</protein>
<evidence type="ECO:0000313" key="1">
    <source>
        <dbReference type="EMBL" id="KAF6433853.1"/>
    </source>
</evidence>
<keyword evidence="2" id="KW-1185">Reference proteome</keyword>
<sequence length="129" mass="13904">MWTWIDGSIPFSMHISAFSNSQLFRQCTDGWSQKCIFETSCKNSCGASSMGEHCQGRWAPVELGRVLTTLCSQRRGPSPSLQGTCGGLCCLTLSTGLVATRPEAASVMETEPSPQCLRCVCPQGEVGHL</sequence>
<gene>
    <name evidence="1" type="ORF">HJG59_008904</name>
</gene>
<dbReference type="InParanoid" id="A0A7J8EEM4"/>